<organism evidence="1 2">
    <name type="scientific">Phialemonium thermophilum</name>
    <dbReference type="NCBI Taxonomy" id="223376"/>
    <lineage>
        <taxon>Eukaryota</taxon>
        <taxon>Fungi</taxon>
        <taxon>Dikarya</taxon>
        <taxon>Ascomycota</taxon>
        <taxon>Pezizomycotina</taxon>
        <taxon>Sordariomycetes</taxon>
        <taxon>Sordariomycetidae</taxon>
        <taxon>Cephalothecales</taxon>
        <taxon>Cephalothecaceae</taxon>
        <taxon>Phialemonium</taxon>
    </lineage>
</organism>
<sequence length="160" mass="17280">MTPPRSFIPWPIPMPLPGVAAMPDQATQPRVEVPTARRRRCPGKSPSLPCDFANLPRDVLRFGDVLPAVSMGLRRHEMRLQQTGSGRTTTTRPGAERVVFKDFGLGFGVSQVRQSLGERAVVDRVGGGFDGCRAGAAGEVERRPKQTISNTESGLCAAKI</sequence>
<accession>A0ABR3VT36</accession>
<reference evidence="1 2" key="1">
    <citation type="journal article" date="2024" name="Commun. Biol.">
        <title>Comparative genomic analysis of thermophilic fungi reveals convergent evolutionary adaptations and gene losses.</title>
        <authorList>
            <person name="Steindorff A.S."/>
            <person name="Aguilar-Pontes M.V."/>
            <person name="Robinson A.J."/>
            <person name="Andreopoulos B."/>
            <person name="LaButti K."/>
            <person name="Kuo A."/>
            <person name="Mondo S."/>
            <person name="Riley R."/>
            <person name="Otillar R."/>
            <person name="Haridas S."/>
            <person name="Lipzen A."/>
            <person name="Grimwood J."/>
            <person name="Schmutz J."/>
            <person name="Clum A."/>
            <person name="Reid I.D."/>
            <person name="Moisan M.C."/>
            <person name="Butler G."/>
            <person name="Nguyen T.T.M."/>
            <person name="Dewar K."/>
            <person name="Conant G."/>
            <person name="Drula E."/>
            <person name="Henrissat B."/>
            <person name="Hansel C."/>
            <person name="Singer S."/>
            <person name="Hutchinson M.I."/>
            <person name="de Vries R.P."/>
            <person name="Natvig D.O."/>
            <person name="Powell A.J."/>
            <person name="Tsang A."/>
            <person name="Grigoriev I.V."/>
        </authorList>
    </citation>
    <scope>NUCLEOTIDE SEQUENCE [LARGE SCALE GENOMIC DNA]</scope>
    <source>
        <strain evidence="1 2">ATCC 24622</strain>
    </source>
</reference>
<evidence type="ECO:0000313" key="1">
    <source>
        <dbReference type="EMBL" id="KAL1844834.1"/>
    </source>
</evidence>
<comment type="caution">
    <text evidence="1">The sequence shown here is derived from an EMBL/GenBank/DDBJ whole genome shotgun (WGS) entry which is preliminary data.</text>
</comment>
<protein>
    <submittedName>
        <fullName evidence="1">Uncharacterized protein</fullName>
    </submittedName>
</protein>
<dbReference type="EMBL" id="JAZHXJ010001430">
    <property type="protein sequence ID" value="KAL1844834.1"/>
    <property type="molecule type" value="Genomic_DNA"/>
</dbReference>
<name>A0ABR3VT36_9PEZI</name>
<dbReference type="Proteomes" id="UP001586593">
    <property type="component" value="Unassembled WGS sequence"/>
</dbReference>
<keyword evidence="2" id="KW-1185">Reference proteome</keyword>
<evidence type="ECO:0000313" key="2">
    <source>
        <dbReference type="Proteomes" id="UP001586593"/>
    </source>
</evidence>
<gene>
    <name evidence="1" type="ORF">VTK73DRAFT_1710</name>
</gene>
<proteinExistence type="predicted"/>